<organism evidence="1 2">
    <name type="scientific">Myceligenerans pegani</name>
    <dbReference type="NCBI Taxonomy" id="2776917"/>
    <lineage>
        <taxon>Bacteria</taxon>
        <taxon>Bacillati</taxon>
        <taxon>Actinomycetota</taxon>
        <taxon>Actinomycetes</taxon>
        <taxon>Micrococcales</taxon>
        <taxon>Promicromonosporaceae</taxon>
        <taxon>Myceligenerans</taxon>
    </lineage>
</organism>
<name>A0ABR9N187_9MICO</name>
<dbReference type="Proteomes" id="UP000625527">
    <property type="component" value="Unassembled WGS sequence"/>
</dbReference>
<reference evidence="1 2" key="1">
    <citation type="submission" date="2020-10" db="EMBL/GenBank/DDBJ databases">
        <title>Myceligenerans pegani sp. nov., an endophytic actinomycete isolated from Peganum harmala L. in Xinjiang, China.</title>
        <authorList>
            <person name="Xin L."/>
        </authorList>
    </citation>
    <scope>NUCLEOTIDE SEQUENCE [LARGE SCALE GENOMIC DNA]</scope>
    <source>
        <strain evidence="1 2">TRM65318</strain>
    </source>
</reference>
<protein>
    <recommendedName>
        <fullName evidence="3">GGDEF domain-containing protein</fullName>
    </recommendedName>
</protein>
<comment type="caution">
    <text evidence="1">The sequence shown here is derived from an EMBL/GenBank/DDBJ whole genome shotgun (WGS) entry which is preliminary data.</text>
</comment>
<dbReference type="EMBL" id="JADAQT010000102">
    <property type="protein sequence ID" value="MBE1877422.1"/>
    <property type="molecule type" value="Genomic_DNA"/>
</dbReference>
<dbReference type="RefSeq" id="WP_192863978.1">
    <property type="nucleotide sequence ID" value="NZ_JADAQT010000102.1"/>
</dbReference>
<gene>
    <name evidence="1" type="ORF">IHE71_17175</name>
</gene>
<evidence type="ECO:0000313" key="2">
    <source>
        <dbReference type="Proteomes" id="UP000625527"/>
    </source>
</evidence>
<sequence>MNTTPPPDDALGALCARWRSRTLAAGWRMPEDWSAPAAVRLAEAVLRGLEAEAPAAALGAARARAGVGVTEGLRDLGVLFETCSEVLPVAVTLAFAAGWETADVGPPARAASSGMSGLPGHDEFLARAEDTLAGVHGARGGGSPVLVIIDGRTAPDLQDDVLGRLARWERDVLLGEAVRAAFDADCPVGYDDGLAVVLGWSQPAERTASSVARVRALLTGASRHGSSLLRSPVRITVRPLPEDPGALRRLVTADEAA</sequence>
<proteinExistence type="predicted"/>
<evidence type="ECO:0008006" key="3">
    <source>
        <dbReference type="Google" id="ProtNLM"/>
    </source>
</evidence>
<keyword evidence="2" id="KW-1185">Reference proteome</keyword>
<accession>A0ABR9N187</accession>
<evidence type="ECO:0000313" key="1">
    <source>
        <dbReference type="EMBL" id="MBE1877422.1"/>
    </source>
</evidence>